<dbReference type="AlphaFoldDB" id="A0AA35SJ63"/>
<protein>
    <recommendedName>
        <fullName evidence="2">VOC domain-containing protein</fullName>
    </recommendedName>
</protein>
<evidence type="ECO:0000259" key="2">
    <source>
        <dbReference type="PROSITE" id="PS51819"/>
    </source>
</evidence>
<sequence length="136" mass="15179">MAKIKHIAITCEDPDAVAKFYKEGFELFEVARNARQVQLSDGDINLTILKWKTDEDADVGPNGENYSGIHHIGFQVDNLEDTGAKLRDIDGNEIVRREVAGDGEPRPPRAEEKWSGPNGQVLDISEPGWLHKLPMD</sequence>
<dbReference type="CDD" id="cd06587">
    <property type="entry name" value="VOC"/>
    <property type="match status" value="1"/>
</dbReference>
<feature type="domain" description="VOC" evidence="2">
    <location>
        <begin position="3"/>
        <end position="127"/>
    </location>
</feature>
<dbReference type="Pfam" id="PF00903">
    <property type="entry name" value="Glyoxalase"/>
    <property type="match status" value="1"/>
</dbReference>
<dbReference type="Gene3D" id="3.10.180.10">
    <property type="entry name" value="2,3-Dihydroxybiphenyl 1,2-Dioxygenase, domain 1"/>
    <property type="match status" value="1"/>
</dbReference>
<feature type="compositionally biased region" description="Basic and acidic residues" evidence="1">
    <location>
        <begin position="95"/>
        <end position="114"/>
    </location>
</feature>
<dbReference type="Proteomes" id="UP001174909">
    <property type="component" value="Unassembled WGS sequence"/>
</dbReference>
<accession>A0AA35SJ63</accession>
<feature type="region of interest" description="Disordered" evidence="1">
    <location>
        <begin position="95"/>
        <end position="127"/>
    </location>
</feature>
<name>A0AA35SJ63_GEOBA</name>
<proteinExistence type="predicted"/>
<dbReference type="InterPro" id="IPR037523">
    <property type="entry name" value="VOC_core"/>
</dbReference>
<dbReference type="InterPro" id="IPR004360">
    <property type="entry name" value="Glyas_Fos-R_dOase_dom"/>
</dbReference>
<evidence type="ECO:0000256" key="1">
    <source>
        <dbReference type="SAM" id="MobiDB-lite"/>
    </source>
</evidence>
<comment type="caution">
    <text evidence="3">The sequence shown here is derived from an EMBL/GenBank/DDBJ whole genome shotgun (WGS) entry which is preliminary data.</text>
</comment>
<reference evidence="3" key="1">
    <citation type="submission" date="2023-03" db="EMBL/GenBank/DDBJ databases">
        <authorList>
            <person name="Steffen K."/>
            <person name="Cardenas P."/>
        </authorList>
    </citation>
    <scope>NUCLEOTIDE SEQUENCE</scope>
</reference>
<evidence type="ECO:0000313" key="3">
    <source>
        <dbReference type="EMBL" id="CAI8030138.1"/>
    </source>
</evidence>
<dbReference type="SUPFAM" id="SSF54593">
    <property type="entry name" value="Glyoxalase/Bleomycin resistance protein/Dihydroxybiphenyl dioxygenase"/>
    <property type="match status" value="1"/>
</dbReference>
<keyword evidence="4" id="KW-1185">Reference proteome</keyword>
<dbReference type="PROSITE" id="PS51819">
    <property type="entry name" value="VOC"/>
    <property type="match status" value="1"/>
</dbReference>
<gene>
    <name evidence="3" type="ORF">GBAR_LOCUS17096</name>
</gene>
<evidence type="ECO:0000313" key="4">
    <source>
        <dbReference type="Proteomes" id="UP001174909"/>
    </source>
</evidence>
<dbReference type="InterPro" id="IPR029068">
    <property type="entry name" value="Glyas_Bleomycin-R_OHBP_Dase"/>
</dbReference>
<organism evidence="3 4">
    <name type="scientific">Geodia barretti</name>
    <name type="common">Barrett's horny sponge</name>
    <dbReference type="NCBI Taxonomy" id="519541"/>
    <lineage>
        <taxon>Eukaryota</taxon>
        <taxon>Metazoa</taxon>
        <taxon>Porifera</taxon>
        <taxon>Demospongiae</taxon>
        <taxon>Heteroscleromorpha</taxon>
        <taxon>Tetractinellida</taxon>
        <taxon>Astrophorina</taxon>
        <taxon>Geodiidae</taxon>
        <taxon>Geodia</taxon>
    </lineage>
</organism>
<dbReference type="EMBL" id="CASHTH010002458">
    <property type="protein sequence ID" value="CAI8030138.1"/>
    <property type="molecule type" value="Genomic_DNA"/>
</dbReference>